<keyword evidence="3" id="KW-1185">Reference proteome</keyword>
<evidence type="ECO:0000259" key="1">
    <source>
        <dbReference type="Pfam" id="PF13966"/>
    </source>
</evidence>
<dbReference type="Gramene" id="C.cajan_02367.t">
    <property type="protein sequence ID" value="C.cajan_02367.t.cds1"/>
    <property type="gene ID" value="C.cajan_02367"/>
</dbReference>
<dbReference type="EMBL" id="CM003613">
    <property type="protein sequence ID" value="KYP56192.1"/>
    <property type="molecule type" value="Genomic_DNA"/>
</dbReference>
<dbReference type="AlphaFoldDB" id="A0A151SN77"/>
<proteinExistence type="predicted"/>
<reference evidence="2 3" key="1">
    <citation type="journal article" date="2012" name="Nat. Biotechnol.">
        <title>Draft genome sequence of pigeonpea (Cajanus cajan), an orphan legume crop of resource-poor farmers.</title>
        <authorList>
            <person name="Varshney R.K."/>
            <person name="Chen W."/>
            <person name="Li Y."/>
            <person name="Bharti A.K."/>
            <person name="Saxena R.K."/>
            <person name="Schlueter J.A."/>
            <person name="Donoghue M.T."/>
            <person name="Azam S."/>
            <person name="Fan G."/>
            <person name="Whaley A.M."/>
            <person name="Farmer A.D."/>
            <person name="Sheridan J."/>
            <person name="Iwata A."/>
            <person name="Tuteja R."/>
            <person name="Penmetsa R.V."/>
            <person name="Wu W."/>
            <person name="Upadhyaya H.D."/>
            <person name="Yang S.P."/>
            <person name="Shah T."/>
            <person name="Saxena K.B."/>
            <person name="Michael T."/>
            <person name="McCombie W.R."/>
            <person name="Yang B."/>
            <person name="Zhang G."/>
            <person name="Yang H."/>
            <person name="Wang J."/>
            <person name="Spillane C."/>
            <person name="Cook D.R."/>
            <person name="May G.D."/>
            <person name="Xu X."/>
            <person name="Jackson S.A."/>
        </authorList>
    </citation>
    <scope>NUCLEOTIDE SEQUENCE [LARGE SCALE GENOMIC DNA]</scope>
    <source>
        <strain evidence="3">cv. Asha</strain>
    </source>
</reference>
<feature type="non-terminal residue" evidence="2">
    <location>
        <position position="1"/>
    </location>
</feature>
<feature type="domain" description="Reverse transcriptase zinc-binding" evidence="1">
    <location>
        <begin position="2"/>
        <end position="63"/>
    </location>
</feature>
<dbReference type="Proteomes" id="UP000075243">
    <property type="component" value="Chromosome 11"/>
</dbReference>
<name>A0A151SN77_CAJCA</name>
<sequence length="107" mass="12769">NPIWKRVWKLHILEKVKFLVWQGLHSSISTNQFRLIRHLDSMEGCPRCSCPQETILHVIRDCPQYFREVYLLVGNIPSLVFSMMDCFTWFKEIRINPAAKKLPIIIW</sequence>
<dbReference type="InterPro" id="IPR026960">
    <property type="entry name" value="RVT-Znf"/>
</dbReference>
<protein>
    <recommendedName>
        <fullName evidence="1">Reverse transcriptase zinc-binding domain-containing protein</fullName>
    </recommendedName>
</protein>
<organism evidence="2 3">
    <name type="scientific">Cajanus cajan</name>
    <name type="common">Pigeon pea</name>
    <name type="synonym">Cajanus indicus</name>
    <dbReference type="NCBI Taxonomy" id="3821"/>
    <lineage>
        <taxon>Eukaryota</taxon>
        <taxon>Viridiplantae</taxon>
        <taxon>Streptophyta</taxon>
        <taxon>Embryophyta</taxon>
        <taxon>Tracheophyta</taxon>
        <taxon>Spermatophyta</taxon>
        <taxon>Magnoliopsida</taxon>
        <taxon>eudicotyledons</taxon>
        <taxon>Gunneridae</taxon>
        <taxon>Pentapetalae</taxon>
        <taxon>rosids</taxon>
        <taxon>fabids</taxon>
        <taxon>Fabales</taxon>
        <taxon>Fabaceae</taxon>
        <taxon>Papilionoideae</taxon>
        <taxon>50 kb inversion clade</taxon>
        <taxon>NPAAA clade</taxon>
        <taxon>indigoferoid/millettioid clade</taxon>
        <taxon>Phaseoleae</taxon>
        <taxon>Cajanus</taxon>
    </lineage>
</organism>
<gene>
    <name evidence="2" type="ORF">KK1_002429</name>
</gene>
<evidence type="ECO:0000313" key="2">
    <source>
        <dbReference type="EMBL" id="KYP56192.1"/>
    </source>
</evidence>
<evidence type="ECO:0000313" key="3">
    <source>
        <dbReference type="Proteomes" id="UP000075243"/>
    </source>
</evidence>
<accession>A0A151SN77</accession>
<dbReference type="Pfam" id="PF13966">
    <property type="entry name" value="zf-RVT"/>
    <property type="match status" value="1"/>
</dbReference>